<name>A0A0R3WQS0_HYDTA</name>
<evidence type="ECO:0000313" key="2">
    <source>
        <dbReference type="EMBL" id="VDM21943.1"/>
    </source>
</evidence>
<feature type="compositionally biased region" description="Low complexity" evidence="1">
    <location>
        <begin position="82"/>
        <end position="114"/>
    </location>
</feature>
<organism evidence="4">
    <name type="scientific">Hydatigena taeniaeformis</name>
    <name type="common">Feline tapeworm</name>
    <name type="synonym">Taenia taeniaeformis</name>
    <dbReference type="NCBI Taxonomy" id="6205"/>
    <lineage>
        <taxon>Eukaryota</taxon>
        <taxon>Metazoa</taxon>
        <taxon>Spiralia</taxon>
        <taxon>Lophotrochozoa</taxon>
        <taxon>Platyhelminthes</taxon>
        <taxon>Cestoda</taxon>
        <taxon>Eucestoda</taxon>
        <taxon>Cyclophyllidea</taxon>
        <taxon>Taeniidae</taxon>
        <taxon>Hydatigera</taxon>
    </lineage>
</organism>
<dbReference type="AlphaFoldDB" id="A0A0R3WQS0"/>
<feature type="compositionally biased region" description="Basic residues" evidence="1">
    <location>
        <begin position="37"/>
        <end position="52"/>
    </location>
</feature>
<proteinExistence type="predicted"/>
<reference evidence="2 3" key="2">
    <citation type="submission" date="2018-11" db="EMBL/GenBank/DDBJ databases">
        <authorList>
            <consortium name="Pathogen Informatics"/>
        </authorList>
    </citation>
    <scope>NUCLEOTIDE SEQUENCE [LARGE SCALE GENOMIC DNA]</scope>
</reference>
<dbReference type="WBParaSite" id="TTAC_0000311001-mRNA-1">
    <property type="protein sequence ID" value="TTAC_0000311001-mRNA-1"/>
    <property type="gene ID" value="TTAC_0000311001"/>
</dbReference>
<gene>
    <name evidence="2" type="ORF">TTAC_LOCUS3095</name>
</gene>
<reference evidence="4" key="1">
    <citation type="submission" date="2017-02" db="UniProtKB">
        <authorList>
            <consortium name="WormBaseParasite"/>
        </authorList>
    </citation>
    <scope>IDENTIFICATION</scope>
</reference>
<dbReference type="Proteomes" id="UP000274429">
    <property type="component" value="Unassembled WGS sequence"/>
</dbReference>
<dbReference type="EMBL" id="UYWX01001918">
    <property type="protein sequence ID" value="VDM21943.1"/>
    <property type="molecule type" value="Genomic_DNA"/>
</dbReference>
<feature type="region of interest" description="Disordered" evidence="1">
    <location>
        <begin position="164"/>
        <end position="224"/>
    </location>
</feature>
<keyword evidence="3" id="KW-1185">Reference proteome</keyword>
<feature type="region of interest" description="Disordered" evidence="1">
    <location>
        <begin position="252"/>
        <end position="293"/>
    </location>
</feature>
<feature type="compositionally biased region" description="Low complexity" evidence="1">
    <location>
        <begin position="279"/>
        <end position="290"/>
    </location>
</feature>
<evidence type="ECO:0000313" key="4">
    <source>
        <dbReference type="WBParaSite" id="TTAC_0000311001-mRNA-1"/>
    </source>
</evidence>
<evidence type="ECO:0000256" key="1">
    <source>
        <dbReference type="SAM" id="MobiDB-lite"/>
    </source>
</evidence>
<accession>A0A0R3WQS0</accession>
<dbReference type="STRING" id="6205.A0A0R3WQS0"/>
<protein>
    <submittedName>
        <fullName evidence="4">GRIP domain-containing protein</fullName>
    </submittedName>
</protein>
<sequence>MLPLGFIGLQLRELEKVRSHGVNSLGGTTERDSQYRSKSRSAHKLRKLHGHGHNVSQQHPHHPEKKTSTARPISMITLSDGSMSSLSCTTTSASNSSNSSSEQRSSASSTASSSAFLGPNGKFDLLNVLLSAVFTGGSLQHAAPRRRVSNDASTTPVAKAKFGSTATLTEGGGGSVNGDDDEESEVERVASSSHYWYANDGGEGEADNGSVGSNGDYNSDIDENDDEWPERVLEVAGVLPSEKAEVVDIRSRPPLPPIEHNGKIGQIPQHAPQSSEEAPPLLQTSSTPSSKMRFPVQPTQFEYTFRRHIHRRPHAHQLSSQHITDKCQRDLYICLLQLLANLTEEPIAMLLRSLSDAERADFLKLLTYVV</sequence>
<evidence type="ECO:0000313" key="3">
    <source>
        <dbReference type="Proteomes" id="UP000274429"/>
    </source>
</evidence>
<feature type="region of interest" description="Disordered" evidence="1">
    <location>
        <begin position="22"/>
        <end position="114"/>
    </location>
</feature>